<evidence type="ECO:0000256" key="1">
    <source>
        <dbReference type="SAM" id="MobiDB-lite"/>
    </source>
</evidence>
<feature type="compositionally biased region" description="Basic and acidic residues" evidence="1">
    <location>
        <begin position="316"/>
        <end position="325"/>
    </location>
</feature>
<sequence>MSGTRPTNSVDGDMSISEFSLKRTSAPELISLDRRLERLGREVLPLYPFLLTIPTDVPFRPGGRFVNNWAVGNDGPFTPDEQQLQYMTFLTHQDGDSLLVAVGDWSDGAGSIMSDQRSGHQSAASTPSNVSLKKKISLNDYRKRRKSGTSVSPINQEPSIETPVSHPLGNNQSGTKHHTPTEDAGKRISRVPHIKSSARPGNDKVGRKRPPESDHEQLTSREGKHAGVVSPKKARLSPEKVSHTKTEISRSNGLPDLLSPTLPPTSNSPRLPRLLSPTLPPDLEKELSRLDEGCSTSSAFKGLRPYDSAALGGDSQKPRSYEHGRLQSYSASGLSSNDRSSDPSADKSVSTPLSSKDLDFCDSPNIALHGQRKEQTPQLTDVKRFGTAKPQLVIKLKYGRSNRKRVEALLKFSGKRKAASSNSPVHQRTDHENHHLIKAPHNQPKAPLHGHTVHKSHRVEGKNKNVVGSEATISLRERPKESRTQFSEKSRLPTSSISGSAPPHTEGLKHSKVTSVKGIKDSTHRTEAIHSDVLLGDQLTLTKSTPAQPNSPGPQSRFHERRAWKDEYQRLGNLGRELKHAAERHTAKDAATAADEKVAAVTAIEAIICFILAFVADDQSKSLARQVGDSSTWLSILAYWRVVRKNSIPYPRLHSLCLILGAVSYDAIHSLDLERLAITPIPGDHAPVPTPGSDGLTVTSDENRKAWNAFLELKNRLPECYKESQRLWLEGLQGLSEDILAREFPETWSKRSKRYSDLAKQRPKIGDYAGEFLVPPGRTTTPVESVRFGHSILREWCIKEDVAWSSRLDL</sequence>
<feature type="compositionally biased region" description="Basic residues" evidence="1">
    <location>
        <begin position="132"/>
        <end position="147"/>
    </location>
</feature>
<feature type="domain" description="Ell binding protein Ebp1 C-terminal" evidence="2">
    <location>
        <begin position="565"/>
        <end position="752"/>
    </location>
</feature>
<dbReference type="OrthoDB" id="284473at2759"/>
<feature type="region of interest" description="Disordered" evidence="1">
    <location>
        <begin position="111"/>
        <end position="378"/>
    </location>
</feature>
<dbReference type="OMA" id="NWAVGHD"/>
<feature type="compositionally biased region" description="Basic and acidic residues" evidence="1">
    <location>
        <begin position="201"/>
        <end position="225"/>
    </location>
</feature>
<feature type="compositionally biased region" description="Basic and acidic residues" evidence="1">
    <location>
        <begin position="236"/>
        <end position="248"/>
    </location>
</feature>
<feature type="compositionally biased region" description="Basic and acidic residues" evidence="1">
    <location>
        <begin position="475"/>
        <end position="491"/>
    </location>
</feature>
<dbReference type="HOGENOM" id="CLU_019574_0_0_1"/>
<dbReference type="eggNOG" id="ENOG502SB3U">
    <property type="taxonomic scope" value="Eukaryota"/>
</dbReference>
<protein>
    <recommendedName>
        <fullName evidence="2">Ell binding protein Ebp1 C-terminal domain-containing protein</fullName>
    </recommendedName>
</protein>
<evidence type="ECO:0000313" key="4">
    <source>
        <dbReference type="Proteomes" id="UP000006701"/>
    </source>
</evidence>
<dbReference type="VEuPathDB" id="FungiDB:ACLA_026930"/>
<feature type="compositionally biased region" description="Polar residues" evidence="1">
    <location>
        <begin position="327"/>
        <end position="338"/>
    </location>
</feature>
<dbReference type="InterPro" id="IPR049403">
    <property type="entry name" value="Ebp1_C"/>
</dbReference>
<evidence type="ECO:0000259" key="2">
    <source>
        <dbReference type="Pfam" id="PF21204"/>
    </source>
</evidence>
<dbReference type="KEGG" id="act:ACLA_026930"/>
<feature type="compositionally biased region" description="Polar residues" evidence="1">
    <location>
        <begin position="540"/>
        <end position="554"/>
    </location>
</feature>
<feature type="compositionally biased region" description="Basic and acidic residues" evidence="1">
    <location>
        <begin position="282"/>
        <end position="292"/>
    </location>
</feature>
<feature type="region of interest" description="Disordered" evidence="1">
    <location>
        <begin position="540"/>
        <end position="562"/>
    </location>
</feature>
<gene>
    <name evidence="3" type="ORF">ACLA_026930</name>
</gene>
<dbReference type="Pfam" id="PF21204">
    <property type="entry name" value="Ebp1_C"/>
    <property type="match status" value="1"/>
</dbReference>
<accession>A1CQQ0</accession>
<dbReference type="Proteomes" id="UP000006701">
    <property type="component" value="Unassembled WGS sequence"/>
</dbReference>
<dbReference type="STRING" id="344612.A1CQQ0"/>
<reference evidence="3 4" key="1">
    <citation type="journal article" date="2008" name="PLoS Genet.">
        <title>Genomic islands in the pathogenic filamentous fungus Aspergillus fumigatus.</title>
        <authorList>
            <person name="Fedorova N.D."/>
            <person name="Khaldi N."/>
            <person name="Joardar V.S."/>
            <person name="Maiti R."/>
            <person name="Amedeo P."/>
            <person name="Anderson M.J."/>
            <person name="Crabtree J."/>
            <person name="Silva J.C."/>
            <person name="Badger J.H."/>
            <person name="Albarraq A."/>
            <person name="Angiuoli S."/>
            <person name="Bussey H."/>
            <person name="Bowyer P."/>
            <person name="Cotty P.J."/>
            <person name="Dyer P.S."/>
            <person name="Egan A."/>
            <person name="Galens K."/>
            <person name="Fraser-Liggett C.M."/>
            <person name="Haas B.J."/>
            <person name="Inman J.M."/>
            <person name="Kent R."/>
            <person name="Lemieux S."/>
            <person name="Malavazi I."/>
            <person name="Orvis J."/>
            <person name="Roemer T."/>
            <person name="Ronning C.M."/>
            <person name="Sundaram J.P."/>
            <person name="Sutton G."/>
            <person name="Turner G."/>
            <person name="Venter J.C."/>
            <person name="White O.R."/>
            <person name="Whitty B.R."/>
            <person name="Youngman P."/>
            <person name="Wolfe K.H."/>
            <person name="Goldman G.H."/>
            <person name="Wortman J.R."/>
            <person name="Jiang B."/>
            <person name="Denning D.W."/>
            <person name="Nierman W.C."/>
        </authorList>
    </citation>
    <scope>NUCLEOTIDE SEQUENCE [LARGE SCALE GENOMIC DNA]</scope>
    <source>
        <strain evidence="4">ATCC 1007 / CBS 513.65 / DSM 816 / NCTC 3887 / NRRL 1</strain>
    </source>
</reference>
<feature type="compositionally biased region" description="Polar residues" evidence="1">
    <location>
        <begin position="113"/>
        <end position="131"/>
    </location>
</feature>
<dbReference type="GeneID" id="4700983"/>
<dbReference type="AlphaFoldDB" id="A1CQQ0"/>
<proteinExistence type="predicted"/>
<keyword evidence="4" id="KW-1185">Reference proteome</keyword>
<dbReference type="EMBL" id="DS027059">
    <property type="protein sequence ID" value="EAW07971.1"/>
    <property type="molecule type" value="Genomic_DNA"/>
</dbReference>
<name>A1CQQ0_ASPCL</name>
<organism evidence="3 4">
    <name type="scientific">Aspergillus clavatus (strain ATCC 1007 / CBS 513.65 / DSM 816 / NCTC 3887 / NRRL 1 / QM 1276 / 107)</name>
    <dbReference type="NCBI Taxonomy" id="344612"/>
    <lineage>
        <taxon>Eukaryota</taxon>
        <taxon>Fungi</taxon>
        <taxon>Dikarya</taxon>
        <taxon>Ascomycota</taxon>
        <taxon>Pezizomycotina</taxon>
        <taxon>Eurotiomycetes</taxon>
        <taxon>Eurotiomycetidae</taxon>
        <taxon>Eurotiales</taxon>
        <taxon>Aspergillaceae</taxon>
        <taxon>Aspergillus</taxon>
        <taxon>Aspergillus subgen. Fumigati</taxon>
    </lineage>
</organism>
<dbReference type="RefSeq" id="XP_001269397.1">
    <property type="nucleotide sequence ID" value="XM_001269396.1"/>
</dbReference>
<feature type="compositionally biased region" description="Polar residues" evidence="1">
    <location>
        <begin position="148"/>
        <end position="159"/>
    </location>
</feature>
<evidence type="ECO:0000313" key="3">
    <source>
        <dbReference type="EMBL" id="EAW07971.1"/>
    </source>
</evidence>
<feature type="region of interest" description="Disordered" evidence="1">
    <location>
        <begin position="469"/>
        <end position="512"/>
    </location>
</feature>
<feature type="compositionally biased region" description="Low complexity" evidence="1">
    <location>
        <begin position="254"/>
        <end position="277"/>
    </location>
</feature>